<dbReference type="Pfam" id="PF00130">
    <property type="entry name" value="C1_1"/>
    <property type="match status" value="1"/>
</dbReference>
<dbReference type="InterPro" id="IPR002219">
    <property type="entry name" value="PKC_DAG/PE"/>
</dbReference>
<reference evidence="5 6" key="1">
    <citation type="submission" date="2022-09" db="EMBL/GenBank/DDBJ databases">
        <authorList>
            <person name="Palmer J.M."/>
        </authorList>
    </citation>
    <scope>NUCLEOTIDE SEQUENCE [LARGE SCALE GENOMIC DNA]</scope>
    <source>
        <strain evidence="5 6">DSM 7382</strain>
    </source>
</reference>
<dbReference type="Proteomes" id="UP001385951">
    <property type="component" value="Unassembled WGS sequence"/>
</dbReference>
<dbReference type="GO" id="GO:0046872">
    <property type="term" value="F:metal ion binding"/>
    <property type="evidence" value="ECO:0007669"/>
    <property type="project" value="UniProtKB-KW"/>
</dbReference>
<evidence type="ECO:0000313" key="6">
    <source>
        <dbReference type="Proteomes" id="UP001385951"/>
    </source>
</evidence>
<feature type="compositionally biased region" description="Low complexity" evidence="3">
    <location>
        <begin position="28"/>
        <end position="44"/>
    </location>
</feature>
<proteinExistence type="predicted"/>
<evidence type="ECO:0000259" key="4">
    <source>
        <dbReference type="PROSITE" id="PS50081"/>
    </source>
</evidence>
<organism evidence="5 6">
    <name type="scientific">Cerrena zonata</name>
    <dbReference type="NCBI Taxonomy" id="2478898"/>
    <lineage>
        <taxon>Eukaryota</taxon>
        <taxon>Fungi</taxon>
        <taxon>Dikarya</taxon>
        <taxon>Basidiomycota</taxon>
        <taxon>Agaricomycotina</taxon>
        <taxon>Agaricomycetes</taxon>
        <taxon>Polyporales</taxon>
        <taxon>Cerrenaceae</taxon>
        <taxon>Cerrena</taxon>
    </lineage>
</organism>
<name>A0AAW0GJ87_9APHY</name>
<sequence length="1718" mass="192552">MVGNPGNLRIETNLQVHPPAGDGDTNVSASLLSPSGRGRSLSFSQNGIPSLRISSEMPRSPVADSLSNMAMSQGIGKARNESRKLLAHILGQLKRRPMPPTLFKSLGNRSLKAEKGLDTVVRTVRVITAMKAKKSKSSNKSAPEPEDSDEDFIDDREFHTDGTFDLLGQARDVLMISAAQRWDIFSESGDFLNAPKSPSRRSSEDRTSFLRRRSVQASRSRSRSTSPSRKQHVRAPELLSECISILSSIISEDCRYQIAAPKPSKPSFSLQILTLDIAQFLLHAHRNNPRTVSQITLAIIPAFHTFPRAMHTRLLAFFEEGVLGEMLDQLGRLQGRRSTASHSPDDMLHPDNQAPMVSIQVDEVQDSRAPSSIQSWRRWTSPDEGIHAGTTPEQEPSIYYLTSVVSPLLAAILENVDLLANKIPTVHRFHHLIDRLIKGKPEVYLDLLSVIAYHTPRVRHRATSLLLSYWPKAVGHIVLTKPFPDVSYAAALARETIRDRRQSSARLPAAAIELSHAHQFVPWHFSSSSLPQIFEGFSQNECRVCSEPMEGFGLSCPFCMCSVHFDCYDYPEGSFFAQYSLDSEPDIQKVAVHRFCHVLPFRRDGSDPYVRHREHFFRLVNIFSLALCFVCQKPLWGCVTQGLKCNSCKHFVHTSCVRDAVPYCREESVTSSHMTVKWSVLRRTFVDHYRDLAFTEAEVSTKSYEEVCVFFAVLWTQLQILDNGIALGSIVIDDDSSGRGGRMQDFELHYLVALYKALLSSGNLPISGTLAEYLTENGLRPQDHVFYFDWNTLAYIISAVKLPHSDPDSNQAPNLLNVGLPSAIDDSDDNTHPFEVVSLAHVRNQLGDILQLTSESAVRHLLSHVQHIGILHRLDQEQDLWNNTPNPEQLQCSFPIPFGFDVSADIETLVAVIEACLSDLDLSVNEAGLLLLIRRFWPNGMLTAYSFQRLSKAILTWIFAEDDNLIIIMREYVARGRNLPGVRSGIEVQTWPSPANTRAAGGSSNSGGDYVASRRALLQRYAAPWMLAFHDRDITAYANTVYELLVEHAEGAYTDDYFLKSLSEQETQKRNAAISDRILRHIIKICQASVVFTVFEDLFHRWLEQAHMLNTLDEPNTSLTRLFNAGSEAVNRFSSAGDQRGTFSDVSSITNTNPLYELLAAAKVDKNGFQHGLHWLCLFVSSTVDVPITAFTQMAQLAERFQADLDDCALLIKAALWSSYQKSLGRQELQGVVAALHVHLTTQILDGLRSRERVSEITTFIRQSLATCLLLYGCDREGMKGGGIILEEEIKVLVSRRKLNSRASMLTDPIIVDPRLMAVLKSYVEMGVDEVSCLAARFLNLLVNESPLLESYEVDNFILRNGPTLCQCMWSFYGIELSDVSVTRAALLLRILVVDTQPFQSLLVQQFEGQDDWQLRMQSLSWLFRMVLDVTSPAFVLDDRQWRPSIIDIFYYFFSALWLDDREEIRLTVETWSQTLLPAHHEAITLCWNEALSKAPIGERSRLIHFLLQLRPHFPLWRVLHWDGIIETLLENDFDQRNGEDDDGAAAAHLSMYGLSSNKGNGSSSSDSELRLLQVSLLSLSLRMIADGITIDIVSLLKIKEHLVRLIGSPEVSLVSSGAGQSFYVSYGDLGSVSQWSFPCLDDLLLVLDAWHPYDLSPSAMGGPYANEDNRAQLLIGSAFADVLLSIFIFAEDIINLPPLTLKNLLKALLACHIQARS</sequence>
<dbReference type="SMART" id="SM00109">
    <property type="entry name" value="C1"/>
    <property type="match status" value="1"/>
</dbReference>
<accession>A0AAW0GJ87</accession>
<gene>
    <name evidence="5" type="ORF">QCA50_002981</name>
</gene>
<protein>
    <recommendedName>
        <fullName evidence="4">Phorbol-ester/DAG-type domain-containing protein</fullName>
    </recommendedName>
</protein>
<evidence type="ECO:0000256" key="2">
    <source>
        <dbReference type="ARBA" id="ARBA00022833"/>
    </source>
</evidence>
<keyword evidence="2" id="KW-0862">Zinc</keyword>
<feature type="region of interest" description="Disordered" evidence="3">
    <location>
        <begin position="131"/>
        <end position="154"/>
    </location>
</feature>
<evidence type="ECO:0000256" key="1">
    <source>
        <dbReference type="ARBA" id="ARBA00022723"/>
    </source>
</evidence>
<dbReference type="EMBL" id="JASBNA010000003">
    <property type="protein sequence ID" value="KAK7693413.1"/>
    <property type="molecule type" value="Genomic_DNA"/>
</dbReference>
<dbReference type="CDD" id="cd00029">
    <property type="entry name" value="C1"/>
    <property type="match status" value="1"/>
</dbReference>
<dbReference type="Gene3D" id="3.30.60.20">
    <property type="match status" value="1"/>
</dbReference>
<dbReference type="PROSITE" id="PS00479">
    <property type="entry name" value="ZF_DAG_PE_1"/>
    <property type="match status" value="1"/>
</dbReference>
<feature type="region of interest" description="Disordered" evidence="3">
    <location>
        <begin position="193"/>
        <end position="233"/>
    </location>
</feature>
<evidence type="ECO:0000313" key="5">
    <source>
        <dbReference type="EMBL" id="KAK7693413.1"/>
    </source>
</evidence>
<dbReference type="Pfam" id="PF14776">
    <property type="entry name" value="UNC-79"/>
    <property type="match status" value="1"/>
</dbReference>
<feature type="region of interest" description="Disordered" evidence="3">
    <location>
        <begin position="1"/>
        <end position="63"/>
    </location>
</feature>
<dbReference type="InterPro" id="IPR046349">
    <property type="entry name" value="C1-like_sf"/>
</dbReference>
<feature type="domain" description="Phorbol-ester/DAG-type" evidence="4">
    <location>
        <begin position="614"/>
        <end position="664"/>
    </location>
</feature>
<keyword evidence="6" id="KW-1185">Reference proteome</keyword>
<feature type="compositionally biased region" description="Acidic residues" evidence="3">
    <location>
        <begin position="144"/>
        <end position="154"/>
    </location>
</feature>
<dbReference type="PROSITE" id="PS50081">
    <property type="entry name" value="ZF_DAG_PE_2"/>
    <property type="match status" value="1"/>
</dbReference>
<evidence type="ECO:0000256" key="3">
    <source>
        <dbReference type="SAM" id="MobiDB-lite"/>
    </source>
</evidence>
<comment type="caution">
    <text evidence="5">The sequence shown here is derived from an EMBL/GenBank/DDBJ whole genome shotgun (WGS) entry which is preliminary data.</text>
</comment>
<dbReference type="SUPFAM" id="SSF57889">
    <property type="entry name" value="Cysteine-rich domain"/>
    <property type="match status" value="1"/>
</dbReference>
<keyword evidence="1" id="KW-0479">Metal-binding</keyword>
<feature type="compositionally biased region" description="Low complexity" evidence="3">
    <location>
        <begin position="215"/>
        <end position="228"/>
    </location>
</feature>